<name>A0A2J7YT30_STRMQ</name>
<comment type="caution">
    <text evidence="2">The sequence shown here is derived from an EMBL/GenBank/DDBJ whole genome shotgun (WGS) entry which is preliminary data.</text>
</comment>
<protein>
    <submittedName>
        <fullName evidence="2">Uncharacterized protein</fullName>
    </submittedName>
</protein>
<reference evidence="2 3" key="1">
    <citation type="submission" date="2015-09" db="EMBL/GenBank/DDBJ databases">
        <title>Genome sequence, genome mining and natural product profiling of a biocontrol bacterium Streptomyces malaysiensis F913.</title>
        <authorList>
            <person name="Xu Y."/>
            <person name="Wei J."/>
            <person name="Xie J."/>
            <person name="Li T."/>
            <person name="Zhou Z."/>
        </authorList>
    </citation>
    <scope>NUCLEOTIDE SEQUENCE [LARGE SCALE GENOMIC DNA]</scope>
    <source>
        <strain evidence="2 3">F913</strain>
    </source>
</reference>
<feature type="region of interest" description="Disordered" evidence="1">
    <location>
        <begin position="30"/>
        <end position="50"/>
    </location>
</feature>
<sequence length="50" mass="5061">MGFGSMAIRTSKDLARVAAVVHHMAGTMRTDGTAVAAKPLPDSSASPPHG</sequence>
<accession>A0A2J7YT30</accession>
<gene>
    <name evidence="2" type="ORF">SMF913_26651</name>
</gene>
<organism evidence="2 3">
    <name type="scientific">Streptomyces malaysiensis</name>
    <dbReference type="NCBI Taxonomy" id="92644"/>
    <lineage>
        <taxon>Bacteria</taxon>
        <taxon>Bacillati</taxon>
        <taxon>Actinomycetota</taxon>
        <taxon>Actinomycetes</taxon>
        <taxon>Kitasatosporales</taxon>
        <taxon>Streptomycetaceae</taxon>
        <taxon>Streptomyces</taxon>
        <taxon>Streptomyces violaceusniger group</taxon>
    </lineage>
</organism>
<keyword evidence="3" id="KW-1185">Reference proteome</keyword>
<dbReference type="Proteomes" id="UP000236520">
    <property type="component" value="Unassembled WGS sequence"/>
</dbReference>
<dbReference type="AlphaFoldDB" id="A0A2J7YT30"/>
<evidence type="ECO:0000313" key="3">
    <source>
        <dbReference type="Proteomes" id="UP000236520"/>
    </source>
</evidence>
<dbReference type="EMBL" id="LJIW01000002">
    <property type="protein sequence ID" value="PNG91186.1"/>
    <property type="molecule type" value="Genomic_DNA"/>
</dbReference>
<evidence type="ECO:0000313" key="2">
    <source>
        <dbReference type="EMBL" id="PNG91186.1"/>
    </source>
</evidence>
<evidence type="ECO:0000256" key="1">
    <source>
        <dbReference type="SAM" id="MobiDB-lite"/>
    </source>
</evidence>
<proteinExistence type="predicted"/>